<dbReference type="AlphaFoldDB" id="A0A1I5ARB8"/>
<sequence>MRLVEYKPKKMNLMAKLYSQKKTQNHVNLNPKEETVKFLLDYSKALSVINCNKMKFEALLN</sequence>
<proteinExistence type="predicted"/>
<keyword evidence="2" id="KW-1185">Reference proteome</keyword>
<evidence type="ECO:0000313" key="1">
    <source>
        <dbReference type="EMBL" id="SFN65001.1"/>
    </source>
</evidence>
<organism evidence="1 2">
    <name type="scientific">Bizionia echini</name>
    <dbReference type="NCBI Taxonomy" id="649333"/>
    <lineage>
        <taxon>Bacteria</taxon>
        <taxon>Pseudomonadati</taxon>
        <taxon>Bacteroidota</taxon>
        <taxon>Flavobacteriia</taxon>
        <taxon>Flavobacteriales</taxon>
        <taxon>Flavobacteriaceae</taxon>
        <taxon>Bizionia</taxon>
    </lineage>
</organism>
<evidence type="ECO:0000313" key="2">
    <source>
        <dbReference type="Proteomes" id="UP000198705"/>
    </source>
</evidence>
<name>A0A1I5ARB8_9FLAO</name>
<dbReference type="EMBL" id="FOVN01000002">
    <property type="protein sequence ID" value="SFN65001.1"/>
    <property type="molecule type" value="Genomic_DNA"/>
</dbReference>
<protein>
    <submittedName>
        <fullName evidence="1">Uncharacterized protein</fullName>
    </submittedName>
</protein>
<reference evidence="2" key="1">
    <citation type="submission" date="2016-10" db="EMBL/GenBank/DDBJ databases">
        <authorList>
            <person name="Varghese N."/>
            <person name="Submissions S."/>
        </authorList>
    </citation>
    <scope>NUCLEOTIDE SEQUENCE [LARGE SCALE GENOMIC DNA]</scope>
    <source>
        <strain evidence="2">DSM 23925</strain>
    </source>
</reference>
<dbReference type="STRING" id="649333.SAMN04487989_102233"/>
<gene>
    <name evidence="1" type="ORF">SAMN04487989_102233</name>
</gene>
<accession>A0A1I5ARB8</accession>
<dbReference type="Proteomes" id="UP000198705">
    <property type="component" value="Unassembled WGS sequence"/>
</dbReference>